<feature type="non-terminal residue" evidence="1">
    <location>
        <position position="1"/>
    </location>
</feature>
<gene>
    <name evidence="1" type="ORF">BDZ94DRAFT_1152508</name>
</gene>
<evidence type="ECO:0000313" key="2">
    <source>
        <dbReference type="Proteomes" id="UP000807353"/>
    </source>
</evidence>
<proteinExistence type="predicted"/>
<accession>A0A9P5YFR9</accession>
<evidence type="ECO:0000313" key="1">
    <source>
        <dbReference type="EMBL" id="KAF9469142.1"/>
    </source>
</evidence>
<name>A0A9P5YFR9_9AGAR</name>
<comment type="caution">
    <text evidence="1">The sequence shown here is derived from an EMBL/GenBank/DDBJ whole genome shotgun (WGS) entry which is preliminary data.</text>
</comment>
<dbReference type="Proteomes" id="UP000807353">
    <property type="component" value="Unassembled WGS sequence"/>
</dbReference>
<dbReference type="OrthoDB" id="2416294at2759"/>
<dbReference type="EMBL" id="MU150230">
    <property type="protein sequence ID" value="KAF9469142.1"/>
    <property type="molecule type" value="Genomic_DNA"/>
</dbReference>
<sequence>RYSYHSQRFMHAYFEGLDGKAAAWACKKYKGHRVIPKALLARFDKPNSQ</sequence>
<dbReference type="AlphaFoldDB" id="A0A9P5YFR9"/>
<keyword evidence="2" id="KW-1185">Reference proteome</keyword>
<organism evidence="1 2">
    <name type="scientific">Collybia nuda</name>
    <dbReference type="NCBI Taxonomy" id="64659"/>
    <lineage>
        <taxon>Eukaryota</taxon>
        <taxon>Fungi</taxon>
        <taxon>Dikarya</taxon>
        <taxon>Basidiomycota</taxon>
        <taxon>Agaricomycotina</taxon>
        <taxon>Agaricomycetes</taxon>
        <taxon>Agaricomycetidae</taxon>
        <taxon>Agaricales</taxon>
        <taxon>Tricholomatineae</taxon>
        <taxon>Clitocybaceae</taxon>
        <taxon>Collybia</taxon>
    </lineage>
</organism>
<protein>
    <submittedName>
        <fullName evidence="1">Uncharacterized protein</fullName>
    </submittedName>
</protein>
<reference evidence="1" key="1">
    <citation type="submission" date="2020-11" db="EMBL/GenBank/DDBJ databases">
        <authorList>
            <consortium name="DOE Joint Genome Institute"/>
            <person name="Ahrendt S."/>
            <person name="Riley R."/>
            <person name="Andreopoulos W."/>
            <person name="Labutti K."/>
            <person name="Pangilinan J."/>
            <person name="Ruiz-Duenas F.J."/>
            <person name="Barrasa J.M."/>
            <person name="Sanchez-Garcia M."/>
            <person name="Camarero S."/>
            <person name="Miyauchi S."/>
            <person name="Serrano A."/>
            <person name="Linde D."/>
            <person name="Babiker R."/>
            <person name="Drula E."/>
            <person name="Ayuso-Fernandez I."/>
            <person name="Pacheco R."/>
            <person name="Padilla G."/>
            <person name="Ferreira P."/>
            <person name="Barriuso J."/>
            <person name="Kellner H."/>
            <person name="Castanera R."/>
            <person name="Alfaro M."/>
            <person name="Ramirez L."/>
            <person name="Pisabarro A.G."/>
            <person name="Kuo A."/>
            <person name="Tritt A."/>
            <person name="Lipzen A."/>
            <person name="He G."/>
            <person name="Yan M."/>
            <person name="Ng V."/>
            <person name="Cullen D."/>
            <person name="Martin F."/>
            <person name="Rosso M.-N."/>
            <person name="Henrissat B."/>
            <person name="Hibbett D."/>
            <person name="Martinez A.T."/>
            <person name="Grigoriev I.V."/>
        </authorList>
    </citation>
    <scope>NUCLEOTIDE SEQUENCE</scope>
    <source>
        <strain evidence="1">CBS 247.69</strain>
    </source>
</reference>